<feature type="transmembrane region" description="Helical" evidence="1">
    <location>
        <begin position="62"/>
        <end position="82"/>
    </location>
</feature>
<evidence type="ECO:0000313" key="2">
    <source>
        <dbReference type="Proteomes" id="UP000095282"/>
    </source>
</evidence>
<accession>A0A1I7TH46</accession>
<feature type="transmembrane region" description="Helical" evidence="1">
    <location>
        <begin position="16"/>
        <end position="36"/>
    </location>
</feature>
<feature type="transmembrane region" description="Helical" evidence="1">
    <location>
        <begin position="112"/>
        <end position="128"/>
    </location>
</feature>
<dbReference type="InterPro" id="IPR018817">
    <property type="entry name" value="7TM_GPCR_serpentine_rcpt_Srz"/>
</dbReference>
<dbReference type="WBParaSite" id="Csp11.Scaffold612.g5874.t1">
    <property type="protein sequence ID" value="Csp11.Scaffold612.g5874.t1"/>
    <property type="gene ID" value="Csp11.Scaffold612.g5874"/>
</dbReference>
<evidence type="ECO:0000313" key="3">
    <source>
        <dbReference type="WBParaSite" id="Csp11.Scaffold612.g5874.t1"/>
    </source>
</evidence>
<keyword evidence="1" id="KW-0812">Transmembrane</keyword>
<evidence type="ECO:0000256" key="1">
    <source>
        <dbReference type="SAM" id="Phobius"/>
    </source>
</evidence>
<proteinExistence type="predicted"/>
<dbReference type="AlphaFoldDB" id="A0A1I7TH46"/>
<dbReference type="Proteomes" id="UP000095282">
    <property type="component" value="Unplaced"/>
</dbReference>
<keyword evidence="1" id="KW-1133">Transmembrane helix</keyword>
<name>A0A1I7TH46_9PELO</name>
<sequence length="315" mass="36488">MNNETLSSIITSYDQGLAALLFYFSIPSTLLIFPFYRHVYRINIDRDKTTPIFQIIQHFYKVMKIICILYLLPIILISLGFISKIEGLLIASFVTLAPVVIFVAFISMNNEFLLGILAIQRFFLYFFPGTEKYISLSENGLSALVRASYITAFITPLLTFFARYYLSSYAEIIDIIWTGLLYFTLGFSFFATLFYIPILISIRKLSHLSSAKLNKPQRYILWQLVVMTTVKCISMSMLFCTTDSDRFINKFKMIDIFCFPLIIQLTYLGCNKRNLDALLKSFDEKGITTILWSLFYSRLPTRVSSQQNVYSIHDQ</sequence>
<feature type="transmembrane region" description="Helical" evidence="1">
    <location>
        <begin position="148"/>
        <end position="166"/>
    </location>
</feature>
<dbReference type="PANTHER" id="PTHR31720">
    <property type="entry name" value="SERPENTINE RECEPTOR, CLASS Z-RELATED"/>
    <property type="match status" value="1"/>
</dbReference>
<reference evidence="3" key="1">
    <citation type="submission" date="2016-11" db="UniProtKB">
        <authorList>
            <consortium name="WormBaseParasite"/>
        </authorList>
    </citation>
    <scope>IDENTIFICATION</scope>
</reference>
<dbReference type="eggNOG" id="ENOG502TIPJ">
    <property type="taxonomic scope" value="Eukaryota"/>
</dbReference>
<feature type="transmembrane region" description="Helical" evidence="1">
    <location>
        <begin position="175"/>
        <end position="200"/>
    </location>
</feature>
<dbReference type="Pfam" id="PF10325">
    <property type="entry name" value="7TM_GPCR_Srz"/>
    <property type="match status" value="1"/>
</dbReference>
<organism evidence="2 3">
    <name type="scientific">Caenorhabditis tropicalis</name>
    <dbReference type="NCBI Taxonomy" id="1561998"/>
    <lineage>
        <taxon>Eukaryota</taxon>
        <taxon>Metazoa</taxon>
        <taxon>Ecdysozoa</taxon>
        <taxon>Nematoda</taxon>
        <taxon>Chromadorea</taxon>
        <taxon>Rhabditida</taxon>
        <taxon>Rhabditina</taxon>
        <taxon>Rhabditomorpha</taxon>
        <taxon>Rhabditoidea</taxon>
        <taxon>Rhabditidae</taxon>
        <taxon>Peloderinae</taxon>
        <taxon>Caenorhabditis</taxon>
    </lineage>
</organism>
<keyword evidence="1" id="KW-0472">Membrane</keyword>
<protein>
    <submittedName>
        <fullName evidence="3">Serpentine Receptor, class Z</fullName>
    </submittedName>
</protein>
<feature type="transmembrane region" description="Helical" evidence="1">
    <location>
        <begin position="88"/>
        <end position="105"/>
    </location>
</feature>
<keyword evidence="2" id="KW-1185">Reference proteome</keyword>
<feature type="transmembrane region" description="Helical" evidence="1">
    <location>
        <begin position="220"/>
        <end position="239"/>
    </location>
</feature>
<dbReference type="PANTHER" id="PTHR31720:SF12">
    <property type="entry name" value="SERPENTINE RECEPTOR, CLASS T-RELATED"/>
    <property type="match status" value="1"/>
</dbReference>